<protein>
    <recommendedName>
        <fullName evidence="3">Solute carrier family 12 member 9</fullName>
    </recommendedName>
</protein>
<dbReference type="InterPro" id="IPR013612">
    <property type="entry name" value="AA_permease_N"/>
</dbReference>
<keyword evidence="4" id="KW-0813">Transport</keyword>
<feature type="transmembrane region" description="Helical" evidence="11">
    <location>
        <begin position="283"/>
        <end position="304"/>
    </location>
</feature>
<evidence type="ECO:0000256" key="10">
    <source>
        <dbReference type="SAM" id="MobiDB-lite"/>
    </source>
</evidence>
<dbReference type="Proteomes" id="UP000515163">
    <property type="component" value="Unplaced"/>
</dbReference>
<accession>A0A6P8J1F5</accession>
<feature type="transmembrane region" description="Helical" evidence="11">
    <location>
        <begin position="396"/>
        <end position="415"/>
    </location>
</feature>
<dbReference type="Pfam" id="PF08403">
    <property type="entry name" value="AA_permease_N"/>
    <property type="match status" value="1"/>
</dbReference>
<dbReference type="InParanoid" id="A0A6P8J1F5"/>
<dbReference type="InterPro" id="IPR004842">
    <property type="entry name" value="SLC12A_fam"/>
</dbReference>
<organism evidence="14 15">
    <name type="scientific">Actinia tenebrosa</name>
    <name type="common">Australian red waratah sea anemone</name>
    <dbReference type="NCBI Taxonomy" id="6105"/>
    <lineage>
        <taxon>Eukaryota</taxon>
        <taxon>Metazoa</taxon>
        <taxon>Cnidaria</taxon>
        <taxon>Anthozoa</taxon>
        <taxon>Hexacorallia</taxon>
        <taxon>Actiniaria</taxon>
        <taxon>Actiniidae</taxon>
        <taxon>Actinia</taxon>
    </lineage>
</organism>
<dbReference type="GO" id="GO:1990573">
    <property type="term" value="P:potassium ion import across plasma membrane"/>
    <property type="evidence" value="ECO:0007669"/>
    <property type="project" value="TreeGrafter"/>
</dbReference>
<dbReference type="Gene3D" id="1.20.1740.10">
    <property type="entry name" value="Amino acid/polyamine transporter I"/>
    <property type="match status" value="1"/>
</dbReference>
<evidence type="ECO:0000256" key="4">
    <source>
        <dbReference type="ARBA" id="ARBA00022448"/>
    </source>
</evidence>
<comment type="similarity">
    <text evidence="2">Belongs to the SLC12A transporter family.</text>
</comment>
<keyword evidence="7" id="KW-0915">Sodium</keyword>
<dbReference type="GO" id="GO:0008511">
    <property type="term" value="F:sodium:potassium:chloride symporter activity"/>
    <property type="evidence" value="ECO:0007669"/>
    <property type="project" value="TreeGrafter"/>
</dbReference>
<feature type="region of interest" description="Disordered" evidence="10">
    <location>
        <begin position="123"/>
        <end position="147"/>
    </location>
</feature>
<dbReference type="OrthoDB" id="2020542at2759"/>
<dbReference type="GO" id="GO:0055075">
    <property type="term" value="P:potassium ion homeostasis"/>
    <property type="evidence" value="ECO:0007669"/>
    <property type="project" value="TreeGrafter"/>
</dbReference>
<keyword evidence="9" id="KW-0739">Sodium transport</keyword>
<dbReference type="GeneID" id="116306086"/>
<feature type="compositionally biased region" description="Basic and acidic residues" evidence="10">
    <location>
        <begin position="1"/>
        <end position="36"/>
    </location>
</feature>
<feature type="domain" description="Amino acid permease N-terminal" evidence="13">
    <location>
        <begin position="85"/>
        <end position="143"/>
    </location>
</feature>
<feature type="compositionally biased region" description="Basic and acidic residues" evidence="10">
    <location>
        <begin position="52"/>
        <end position="83"/>
    </location>
</feature>
<feature type="transmembrane region" description="Helical" evidence="11">
    <location>
        <begin position="310"/>
        <end position="329"/>
    </location>
</feature>
<feature type="transmembrane region" description="Helical" evidence="11">
    <location>
        <begin position="192"/>
        <end position="215"/>
    </location>
</feature>
<keyword evidence="5 11" id="KW-0812">Transmembrane</keyword>
<feature type="region of interest" description="Disordered" evidence="10">
    <location>
        <begin position="1"/>
        <end position="84"/>
    </location>
</feature>
<keyword evidence="14" id="KW-1185">Reference proteome</keyword>
<dbReference type="KEGG" id="aten:116306086"/>
<dbReference type="InterPro" id="IPR004841">
    <property type="entry name" value="AA-permease/SLC12A_dom"/>
</dbReference>
<feature type="non-terminal residue" evidence="15">
    <location>
        <position position="459"/>
    </location>
</feature>
<comment type="subcellular location">
    <subcellularLocation>
        <location evidence="1">Cell membrane</location>
        <topology evidence="1">Multi-pass membrane protein</topology>
    </subcellularLocation>
</comment>
<dbReference type="GO" id="GO:0005886">
    <property type="term" value="C:plasma membrane"/>
    <property type="evidence" value="ECO:0007669"/>
    <property type="project" value="UniProtKB-SubCell"/>
</dbReference>
<evidence type="ECO:0000256" key="8">
    <source>
        <dbReference type="ARBA" id="ARBA00023136"/>
    </source>
</evidence>
<keyword evidence="6 11" id="KW-1133">Transmembrane helix</keyword>
<dbReference type="FunFam" id="1.20.1740.10:FF:000013">
    <property type="entry name" value="Solute carrier family 12 member"/>
    <property type="match status" value="1"/>
</dbReference>
<evidence type="ECO:0000259" key="12">
    <source>
        <dbReference type="Pfam" id="PF00324"/>
    </source>
</evidence>
<evidence type="ECO:0000313" key="15">
    <source>
        <dbReference type="RefSeq" id="XP_031571978.1"/>
    </source>
</evidence>
<feature type="transmembrane region" description="Helical" evidence="11">
    <location>
        <begin position="159"/>
        <end position="180"/>
    </location>
</feature>
<keyword evidence="9" id="KW-0406">Ion transport</keyword>
<feature type="compositionally biased region" description="Polar residues" evidence="10">
    <location>
        <begin position="42"/>
        <end position="51"/>
    </location>
</feature>
<dbReference type="PANTHER" id="PTHR11827">
    <property type="entry name" value="SOLUTE CARRIER FAMILY 12, CATION COTRANSPORTERS"/>
    <property type="match status" value="1"/>
</dbReference>
<evidence type="ECO:0000313" key="14">
    <source>
        <dbReference type="Proteomes" id="UP000515163"/>
    </source>
</evidence>
<dbReference type="GO" id="GO:0006884">
    <property type="term" value="P:cell volume homeostasis"/>
    <property type="evidence" value="ECO:0007669"/>
    <property type="project" value="TreeGrafter"/>
</dbReference>
<reference evidence="15" key="1">
    <citation type="submission" date="2025-08" db="UniProtKB">
        <authorList>
            <consortium name="RefSeq"/>
        </authorList>
    </citation>
    <scope>IDENTIFICATION</scope>
    <source>
        <tissue evidence="15">Tentacle</tissue>
    </source>
</reference>
<gene>
    <name evidence="15" type="primary">LOC116306086</name>
</gene>
<evidence type="ECO:0000256" key="5">
    <source>
        <dbReference type="ARBA" id="ARBA00022692"/>
    </source>
</evidence>
<dbReference type="GO" id="GO:0055078">
    <property type="term" value="P:sodium ion homeostasis"/>
    <property type="evidence" value="ECO:0007669"/>
    <property type="project" value="TreeGrafter"/>
</dbReference>
<dbReference type="AlphaFoldDB" id="A0A6P8J1F5"/>
<feature type="transmembrane region" description="Helical" evidence="11">
    <location>
        <begin position="238"/>
        <end position="262"/>
    </location>
</feature>
<proteinExistence type="inferred from homology"/>
<evidence type="ECO:0000256" key="6">
    <source>
        <dbReference type="ARBA" id="ARBA00022989"/>
    </source>
</evidence>
<keyword evidence="8 11" id="KW-0472">Membrane</keyword>
<name>A0A6P8J1F5_ACTTE</name>
<evidence type="ECO:0000256" key="9">
    <source>
        <dbReference type="ARBA" id="ARBA00023201"/>
    </source>
</evidence>
<evidence type="ECO:0000256" key="1">
    <source>
        <dbReference type="ARBA" id="ARBA00004651"/>
    </source>
</evidence>
<evidence type="ECO:0000256" key="11">
    <source>
        <dbReference type="SAM" id="Phobius"/>
    </source>
</evidence>
<evidence type="ECO:0000256" key="2">
    <source>
        <dbReference type="ARBA" id="ARBA00010593"/>
    </source>
</evidence>
<evidence type="ECO:0000256" key="7">
    <source>
        <dbReference type="ARBA" id="ARBA00023053"/>
    </source>
</evidence>
<dbReference type="RefSeq" id="XP_031571978.1">
    <property type="nucleotide sequence ID" value="XM_031716118.1"/>
</dbReference>
<evidence type="ECO:0000259" key="13">
    <source>
        <dbReference type="Pfam" id="PF08403"/>
    </source>
</evidence>
<feature type="domain" description="Amino acid permease/ SLC12A" evidence="12">
    <location>
        <begin position="164"/>
        <end position="431"/>
    </location>
</feature>
<dbReference type="Pfam" id="PF00324">
    <property type="entry name" value="AA_permease"/>
    <property type="match status" value="1"/>
</dbReference>
<sequence>MAEQVNDIRPEGELEDKPTETKKKATPETQRNDRFKVRQVGFTGSENPSTNEAKEKKDGIEHQEDVNESGEKPFEPQSPHHENFTQGYATNEALPMTVFYRNTSSQTPGGKHRPTLQELRKGLESDSSFQPLVEHSQDDKSEDDQQLEIKSSTANAPKFGWIKGVLFGCLLNIWGVMLYLRLSWVVGQAGIGMATVIILLSAVVTTLTTLSMSAICTNGEVKGGGAYFLISRSLGPEFGGSIGVIFSIANAVAIAMYVVGFAETVRDLLRENNALMVDEVNDIRIIGLITVVVLFVVAIVGLQWVVRTQIVLLAILIISIFNVLIGSIIGPQNAESQAKGFVGYNKDAFYTNMKPDFVGEGFFSVFAVFFPAATGILAGVNISGDLKNVNSAIPKGTLLAIVISSLVYILLAWVVGATYIREATGIVAAGLANTTLANKTEALSCLSSDRRYGLLNDFQ</sequence>
<feature type="transmembrane region" description="Helical" evidence="11">
    <location>
        <begin position="362"/>
        <end position="384"/>
    </location>
</feature>
<dbReference type="GO" id="GO:0055064">
    <property type="term" value="P:chloride ion homeostasis"/>
    <property type="evidence" value="ECO:0007669"/>
    <property type="project" value="TreeGrafter"/>
</dbReference>
<evidence type="ECO:0000256" key="3">
    <source>
        <dbReference type="ARBA" id="ARBA00019359"/>
    </source>
</evidence>
<dbReference type="PANTHER" id="PTHR11827:SF103">
    <property type="entry name" value="SODIUM CHLORIDE COTRANSPORTER 69, ISOFORM E"/>
    <property type="match status" value="1"/>
</dbReference>